<evidence type="ECO:0000313" key="2">
    <source>
        <dbReference type="EMBL" id="MCM1983074.1"/>
    </source>
</evidence>
<dbReference type="InterPro" id="IPR045584">
    <property type="entry name" value="Pilin-like"/>
</dbReference>
<proteinExistence type="predicted"/>
<comment type="caution">
    <text evidence="2">The sequence shown here is derived from an EMBL/GenBank/DDBJ whole genome shotgun (WGS) entry which is preliminary data.</text>
</comment>
<dbReference type="EMBL" id="JTHE03000054">
    <property type="protein sequence ID" value="MCM1983074.1"/>
    <property type="molecule type" value="Genomic_DNA"/>
</dbReference>
<sequence length="275" mass="29767">MFNRSHYHRRKSFGFTLTETLIILAVMGVMATLAVPSFAALMESIKVDQVVTEIRTTLSLSQRQAIQGGQPCVASLVVQTLEQAQIFPSFQSGIVNACGPTHDRGPLLAGVSVVSNLSPNPSKTQSLANGLPSLESGSVEGLELGDNAEDDWIGETDPNLDLTVWEQSGQWFCENWGWCREQNSSAALVDNAAVVDIAFRPQGTVDYQVQTDQSIPPDPTGKIVAFVSDRPQAKQRCIAISKRLGLTRLGTYEGPLSPTAMTDTGVCTALEWKKQ</sequence>
<dbReference type="Gene3D" id="3.30.700.10">
    <property type="entry name" value="Glycoprotein, Type 4 Pilin"/>
    <property type="match status" value="1"/>
</dbReference>
<feature type="transmembrane region" description="Helical" evidence="1">
    <location>
        <begin position="21"/>
        <end position="42"/>
    </location>
</feature>
<dbReference type="AlphaFoldDB" id="A0ABD4T3K4"/>
<protein>
    <submittedName>
        <fullName evidence="2">Prepilin-type N-terminal cleavage/methylation domain-containing protein</fullName>
    </submittedName>
</protein>
<keyword evidence="1" id="KW-0472">Membrane</keyword>
<gene>
    <name evidence="2" type="ORF">QQ91_0009585</name>
</gene>
<evidence type="ECO:0000256" key="1">
    <source>
        <dbReference type="SAM" id="Phobius"/>
    </source>
</evidence>
<organism evidence="2 3">
    <name type="scientific">Lyngbya confervoides BDU141951</name>
    <dbReference type="NCBI Taxonomy" id="1574623"/>
    <lineage>
        <taxon>Bacteria</taxon>
        <taxon>Bacillati</taxon>
        <taxon>Cyanobacteriota</taxon>
        <taxon>Cyanophyceae</taxon>
        <taxon>Oscillatoriophycideae</taxon>
        <taxon>Oscillatoriales</taxon>
        <taxon>Microcoleaceae</taxon>
        <taxon>Lyngbya</taxon>
    </lineage>
</organism>
<name>A0ABD4T3K4_9CYAN</name>
<dbReference type="RefSeq" id="WP_166281909.1">
    <property type="nucleotide sequence ID" value="NZ_JTHE03000054.1"/>
</dbReference>
<keyword evidence="3" id="KW-1185">Reference proteome</keyword>
<dbReference type="Proteomes" id="UP000031561">
    <property type="component" value="Unassembled WGS sequence"/>
</dbReference>
<reference evidence="2 3" key="1">
    <citation type="journal article" date="2015" name="Genome Announc.">
        <title>Draft Genome Sequence of Filamentous Marine Cyanobacterium Lyngbya confervoides Strain BDU141951.</title>
        <authorList>
            <person name="Chandrababunaidu M.M."/>
            <person name="Sen D."/>
            <person name="Tripathy S."/>
        </authorList>
    </citation>
    <scope>NUCLEOTIDE SEQUENCE [LARGE SCALE GENOMIC DNA]</scope>
    <source>
        <strain evidence="2 3">BDU141951</strain>
    </source>
</reference>
<keyword evidence="1" id="KW-0812">Transmembrane</keyword>
<accession>A0ABD4T3K4</accession>
<dbReference type="SUPFAM" id="SSF54523">
    <property type="entry name" value="Pili subunits"/>
    <property type="match status" value="1"/>
</dbReference>
<keyword evidence="1" id="KW-1133">Transmembrane helix</keyword>
<evidence type="ECO:0000313" key="3">
    <source>
        <dbReference type="Proteomes" id="UP000031561"/>
    </source>
</evidence>